<dbReference type="Proteomes" id="UP000243579">
    <property type="component" value="Unassembled WGS sequence"/>
</dbReference>
<feature type="transmembrane region" description="Helical" evidence="1">
    <location>
        <begin position="26"/>
        <end position="47"/>
    </location>
</feature>
<sequence length="1723" mass="187282">MAGQVRVRPVEGLGFKELPGNRNETLVAVAGLLYLWAAMACSSYYLLLLSRSFANDLWWPQYNTSGYRVFLVDAINAGLEQKLSGPFDIHALAVDKTYWGSVLPSPHPTYARALVTTQLTDIEYAIGNLRNISSDGVFRIHTMYCWVDFNRQWEVAHTDRRQQRCNDRYRANAAVYLEAVLRNTNWDALLATNGQDVVIAVFDAVAGSSVAGGTWLDDTANANLSIPDEAALWRRANLARFQLQWQNLVSTGLQAQIAVVNALGIESEVELQRTVYASGPWTSNIFNVFLLNEIYFLATCNMSLVRNASNYFLDSQCVYSATAGFEGFVGLNDLDGNFVQQTGAVRDVLGPFLSVDLFVLPVPGAFLEATTSFASDLRKSVADNDTFAGLYRSLTPMAATPRPASWGNNYLFYGGNPMCLNGQAQSYVQPPFSFRDACDAQRQNTMIVAPSSLLFAVALVNDRGNEACASVSSADCHSQVAVAVDLVAALKWVRATRVTLTRDSIASLNISVMQFASDKSGSNYTVLVAPLLETPIFGYAALFEWAAGYRELVAFEGDNGTLVLLSDLIVGLAMDPNTAPLSRATVVVYYLMVYSSCVLVAVALVASVLALRCRLQFNGANLFSFHRIAGSTWLGRPIMLLRGVSAVLLLSTAPIVLSSSHGVSYFELVRPSILEVLVLAGETTWIIYVINECQLVAHPADATSAASISTAAVFVATVILQLISPVVVDTSLQRTCYASDFSDGLTCDMGYVAIGSFARVQSLFAVQGAGLVVSAVSARLHRRHGHGGRPRSALLPGIATALLTSELDAVSSVLTGLVPLPATSSLLDIKLWVTVPSRLAQPVEPFLPSVWQVQGTRRCVGKLLAAVGLMYILGALASSFSYLEVSQVHLANDLIWASFNLTSGHVFLASRLWYLLALGATNEVFYLDDPGINGVGMYDRTVLASPASYGARMMYTNLTDVPGAIAALRRLDACDVPWVFTQYCYLDFAQRWEMAGTAARQHRCGRMTSNGAVFLEALLRNVAWDAWEVCWGSAFVTAFASDLEQINDGRRFLAALSAPPVQVADEVAYWEHHGVATFALQWQNYKFIGLRNTYAVVNALAISYPFTLQHSVGYDRSAMQTTHKMYWALGNDLRNLNGSSLLRASAKFAFANSTPEALYLANGTFLSAPLAAGFVELQAAIGPFGSIDMIYIDVPSVVRATARELMTAVFDRRATSYYRQATFAALPTAFLSNAVPMPWLELDFYSAGGSLLCPNQQMATTSPVSVGLQQLFLFENNCAMGIESITMAPTPDHFVFAALLAKLTPASNVSRICRQVPGDGTACVNGLKALLNWTSELDMPKVLTEEATTAIAALNVSFMQYGAANASSPIELYLTPVLQPEFAFFSWVFIYDWVLGRRDVVSFAGDLGTLTLLSDFAGSMTEPIDAGEFPTVFALYAHSAVIYVTCVMVALAFVTTLYILLSRGRIEGSNMLELSRVGGVVWVGRPLLCVRGFTALCLLATETLTLETSGMLSYFCAKAAPWYTTCLAASEVTWLVGVVNDVGLVVTQENSARYSTLNSVLVWAAAACLTTLLPVRHNVALHRDCDIIILDLQVVCRTATVSVGFWTRIALLVSVVLGCNVVSYTLVRAVCPVTSSQRSQSLLLTAGAKFLFDHHGWMHDGVYYIDRASAVLNGLVSFRSGTRLILFDAKTWRLYPIEHCAPITKSVAKFAFAIPLLDAPDVH</sequence>
<organism evidence="2 3">
    <name type="scientific">Achlya hypogyna</name>
    <name type="common">Oomycete</name>
    <name type="synonym">Protoachlya hypogyna</name>
    <dbReference type="NCBI Taxonomy" id="1202772"/>
    <lineage>
        <taxon>Eukaryota</taxon>
        <taxon>Sar</taxon>
        <taxon>Stramenopiles</taxon>
        <taxon>Oomycota</taxon>
        <taxon>Saprolegniomycetes</taxon>
        <taxon>Saprolegniales</taxon>
        <taxon>Achlyaceae</taxon>
        <taxon>Achlya</taxon>
    </lineage>
</organism>
<dbReference type="OrthoDB" id="10419594at2759"/>
<protein>
    <submittedName>
        <fullName evidence="2">Uncharacterized protein</fullName>
    </submittedName>
</protein>
<gene>
    <name evidence="2" type="ORF">ACHHYP_13423</name>
</gene>
<accession>A0A1V9YFH8</accession>
<evidence type="ECO:0000256" key="1">
    <source>
        <dbReference type="SAM" id="Phobius"/>
    </source>
</evidence>
<evidence type="ECO:0000313" key="2">
    <source>
        <dbReference type="EMBL" id="OQR84397.1"/>
    </source>
</evidence>
<name>A0A1V9YFH8_ACHHY</name>
<keyword evidence="1" id="KW-0472">Membrane</keyword>
<feature type="transmembrane region" description="Helical" evidence="1">
    <location>
        <begin position="1440"/>
        <end position="1461"/>
    </location>
</feature>
<comment type="caution">
    <text evidence="2">The sequence shown here is derived from an EMBL/GenBank/DDBJ whole genome shotgun (WGS) entry which is preliminary data.</text>
</comment>
<feature type="transmembrane region" description="Helical" evidence="1">
    <location>
        <begin position="633"/>
        <end position="657"/>
    </location>
</feature>
<keyword evidence="1" id="KW-1133">Transmembrane helix</keyword>
<dbReference type="EMBL" id="JNBR01001869">
    <property type="protein sequence ID" value="OQR84397.1"/>
    <property type="molecule type" value="Genomic_DNA"/>
</dbReference>
<keyword evidence="3" id="KW-1185">Reference proteome</keyword>
<evidence type="ECO:0000313" key="3">
    <source>
        <dbReference type="Proteomes" id="UP000243579"/>
    </source>
</evidence>
<reference evidence="2 3" key="1">
    <citation type="journal article" date="2014" name="Genome Biol. Evol.">
        <title>The secreted proteins of Achlya hypogyna and Thraustotheca clavata identify the ancestral oomycete secretome and reveal gene acquisitions by horizontal gene transfer.</title>
        <authorList>
            <person name="Misner I."/>
            <person name="Blouin N."/>
            <person name="Leonard G."/>
            <person name="Richards T.A."/>
            <person name="Lane C.E."/>
        </authorList>
    </citation>
    <scope>NUCLEOTIDE SEQUENCE [LARGE SCALE GENOMIC DNA]</scope>
    <source>
        <strain evidence="2 3">ATCC 48635</strain>
    </source>
</reference>
<feature type="transmembrane region" description="Helical" evidence="1">
    <location>
        <begin position="1605"/>
        <end position="1627"/>
    </location>
</feature>
<feature type="transmembrane region" description="Helical" evidence="1">
    <location>
        <begin position="702"/>
        <end position="723"/>
    </location>
</feature>
<proteinExistence type="predicted"/>
<feature type="transmembrane region" description="Helical" evidence="1">
    <location>
        <begin position="587"/>
        <end position="612"/>
    </location>
</feature>
<keyword evidence="1" id="KW-0812">Transmembrane</keyword>
<feature type="transmembrane region" description="Helical" evidence="1">
    <location>
        <begin position="863"/>
        <end position="883"/>
    </location>
</feature>